<dbReference type="GO" id="GO:0019305">
    <property type="term" value="P:dTDP-rhamnose biosynthetic process"/>
    <property type="evidence" value="ECO:0007669"/>
    <property type="project" value="UniProtKB-UniRule"/>
</dbReference>
<dbReference type="GO" id="GO:0005829">
    <property type="term" value="C:cytosol"/>
    <property type="evidence" value="ECO:0007669"/>
    <property type="project" value="TreeGrafter"/>
</dbReference>
<dbReference type="InterPro" id="IPR011051">
    <property type="entry name" value="RmlC_Cupin_sf"/>
</dbReference>
<evidence type="ECO:0000256" key="7">
    <source>
        <dbReference type="RuleBase" id="RU364069"/>
    </source>
</evidence>
<dbReference type="EC" id="5.1.3.13" evidence="3 7"/>
<dbReference type="Gene3D" id="2.60.120.10">
    <property type="entry name" value="Jelly Rolls"/>
    <property type="match status" value="1"/>
</dbReference>
<keyword evidence="9" id="KW-1185">Reference proteome</keyword>
<protein>
    <recommendedName>
        <fullName evidence="4 7">dTDP-4-dehydrorhamnose 3,5-epimerase</fullName>
        <ecNumber evidence="3 7">5.1.3.13</ecNumber>
    </recommendedName>
    <alternativeName>
        <fullName evidence="7">Thymidine diphospho-4-keto-rhamnose 3,5-epimerase</fullName>
    </alternativeName>
</protein>
<dbReference type="SUPFAM" id="SSF51182">
    <property type="entry name" value="RmlC-like cupins"/>
    <property type="match status" value="1"/>
</dbReference>
<feature type="active site" description="Proton acceptor" evidence="5">
    <location>
        <position position="62"/>
    </location>
</feature>
<evidence type="ECO:0000256" key="1">
    <source>
        <dbReference type="ARBA" id="ARBA00001298"/>
    </source>
</evidence>
<comment type="catalytic activity">
    <reaction evidence="1 7">
        <text>dTDP-4-dehydro-6-deoxy-alpha-D-glucose = dTDP-4-dehydro-beta-L-rhamnose</text>
        <dbReference type="Rhea" id="RHEA:16969"/>
        <dbReference type="ChEBI" id="CHEBI:57649"/>
        <dbReference type="ChEBI" id="CHEBI:62830"/>
        <dbReference type="EC" id="5.1.3.13"/>
    </reaction>
</comment>
<organism evidence="8 9">
    <name type="scientific">Rosistilla carotiformis</name>
    <dbReference type="NCBI Taxonomy" id="2528017"/>
    <lineage>
        <taxon>Bacteria</taxon>
        <taxon>Pseudomonadati</taxon>
        <taxon>Planctomycetota</taxon>
        <taxon>Planctomycetia</taxon>
        <taxon>Pirellulales</taxon>
        <taxon>Pirellulaceae</taxon>
        <taxon>Rosistilla</taxon>
    </lineage>
</organism>
<dbReference type="Pfam" id="PF00908">
    <property type="entry name" value="dTDP_sugar_isom"/>
    <property type="match status" value="1"/>
</dbReference>
<evidence type="ECO:0000256" key="6">
    <source>
        <dbReference type="PIRSR" id="PIRSR600888-3"/>
    </source>
</evidence>
<dbReference type="Proteomes" id="UP000315082">
    <property type="component" value="Chromosome"/>
</dbReference>
<evidence type="ECO:0000256" key="4">
    <source>
        <dbReference type="ARBA" id="ARBA00019595"/>
    </source>
</evidence>
<keyword evidence="7 8" id="KW-0413">Isomerase</keyword>
<accession>A0A518JQ18</accession>
<dbReference type="GO" id="GO:0000271">
    <property type="term" value="P:polysaccharide biosynthetic process"/>
    <property type="evidence" value="ECO:0007669"/>
    <property type="project" value="TreeGrafter"/>
</dbReference>
<evidence type="ECO:0000313" key="8">
    <source>
        <dbReference type="EMBL" id="QDV67631.1"/>
    </source>
</evidence>
<name>A0A518JQ18_9BACT</name>
<dbReference type="GO" id="GO:0008830">
    <property type="term" value="F:dTDP-4-dehydrorhamnose 3,5-epimerase activity"/>
    <property type="evidence" value="ECO:0007669"/>
    <property type="project" value="UniProtKB-UniRule"/>
</dbReference>
<dbReference type="EMBL" id="CP036348">
    <property type="protein sequence ID" value="QDV67631.1"/>
    <property type="molecule type" value="Genomic_DNA"/>
</dbReference>
<feature type="active site" description="Proton donor" evidence="5">
    <location>
        <position position="132"/>
    </location>
</feature>
<dbReference type="InterPro" id="IPR000888">
    <property type="entry name" value="RmlC-like"/>
</dbReference>
<comment type="function">
    <text evidence="2 7">Catalyzes the epimerization of the C3' and C5'positions of dTDP-6-deoxy-D-xylo-4-hexulose, forming dTDP-6-deoxy-L-lyxo-4-hexulose.</text>
</comment>
<dbReference type="PANTHER" id="PTHR21047:SF2">
    <property type="entry name" value="THYMIDINE DIPHOSPHO-4-KETO-RHAMNOSE 3,5-EPIMERASE"/>
    <property type="match status" value="1"/>
</dbReference>
<dbReference type="RefSeq" id="WP_145092099.1">
    <property type="nucleotide sequence ID" value="NZ_CP036348.1"/>
</dbReference>
<dbReference type="InterPro" id="IPR014710">
    <property type="entry name" value="RmlC-like_jellyroll"/>
</dbReference>
<feature type="site" description="Participates in a stacking interaction with the thymidine ring of dTDP-4-oxo-6-deoxyglucose" evidence="6">
    <location>
        <position position="138"/>
    </location>
</feature>
<dbReference type="UniPathway" id="UPA00124"/>
<evidence type="ECO:0000313" key="9">
    <source>
        <dbReference type="Proteomes" id="UP000315082"/>
    </source>
</evidence>
<evidence type="ECO:0000256" key="5">
    <source>
        <dbReference type="PIRSR" id="PIRSR600888-1"/>
    </source>
</evidence>
<reference evidence="8 9" key="1">
    <citation type="submission" date="2019-02" db="EMBL/GenBank/DDBJ databases">
        <title>Deep-cultivation of Planctomycetes and their phenomic and genomic characterization uncovers novel biology.</title>
        <authorList>
            <person name="Wiegand S."/>
            <person name="Jogler M."/>
            <person name="Boedeker C."/>
            <person name="Pinto D."/>
            <person name="Vollmers J."/>
            <person name="Rivas-Marin E."/>
            <person name="Kohn T."/>
            <person name="Peeters S.H."/>
            <person name="Heuer A."/>
            <person name="Rast P."/>
            <person name="Oberbeckmann S."/>
            <person name="Bunk B."/>
            <person name="Jeske O."/>
            <person name="Meyerdierks A."/>
            <person name="Storesund J.E."/>
            <person name="Kallscheuer N."/>
            <person name="Luecker S."/>
            <person name="Lage O.M."/>
            <person name="Pohl T."/>
            <person name="Merkel B.J."/>
            <person name="Hornburger P."/>
            <person name="Mueller R.-W."/>
            <person name="Bruemmer F."/>
            <person name="Labrenz M."/>
            <person name="Spormann A.M."/>
            <person name="Op den Camp H."/>
            <person name="Overmann J."/>
            <person name="Amann R."/>
            <person name="Jetten M.S.M."/>
            <person name="Mascher T."/>
            <person name="Medema M.H."/>
            <person name="Devos D.P."/>
            <person name="Kaster A.-K."/>
            <person name="Ovreas L."/>
            <person name="Rohde M."/>
            <person name="Galperin M.Y."/>
            <person name="Jogler C."/>
        </authorList>
    </citation>
    <scope>NUCLEOTIDE SEQUENCE [LARGE SCALE GENOMIC DNA]</scope>
    <source>
        <strain evidence="8 9">Poly24</strain>
    </source>
</reference>
<dbReference type="KEGG" id="rcf:Poly24_13320"/>
<comment type="subunit">
    <text evidence="7">Homodimer.</text>
</comment>
<comment type="pathway">
    <text evidence="7">Carbohydrate biosynthesis; dTDP-L-rhamnose biosynthesis.</text>
</comment>
<dbReference type="PANTHER" id="PTHR21047">
    <property type="entry name" value="DTDP-6-DEOXY-D-GLUCOSE-3,5 EPIMERASE"/>
    <property type="match status" value="1"/>
</dbReference>
<evidence type="ECO:0000256" key="2">
    <source>
        <dbReference type="ARBA" id="ARBA00001997"/>
    </source>
</evidence>
<dbReference type="AlphaFoldDB" id="A0A518JQ18"/>
<sequence length="176" mass="20086">MIFQTTPLEGVFVIEVEPAEDERGFFARIYCQQEFAQRGLISQFSQSSLSFNKRRGTVRGMHFQEAPSAETKTVRVIRGAIFDVAIDVRPQSPTRGEWTSVELTQDNRKSLYIPEGFAHGFQTLSDDTEVLYQISSDYDATLARGFRWNDPAFGISWPLEANVISPRDLSYADYER</sequence>
<evidence type="ECO:0000256" key="3">
    <source>
        <dbReference type="ARBA" id="ARBA00012098"/>
    </source>
</evidence>
<proteinExistence type="inferred from homology"/>
<gene>
    <name evidence="8" type="primary">rfbC</name>
    <name evidence="8" type="ORF">Poly24_13320</name>
</gene>
<dbReference type="CDD" id="cd00438">
    <property type="entry name" value="cupin_RmlC"/>
    <property type="match status" value="1"/>
</dbReference>
<dbReference type="OrthoDB" id="9800680at2"/>
<dbReference type="NCBIfam" id="TIGR01221">
    <property type="entry name" value="rmlC"/>
    <property type="match status" value="1"/>
</dbReference>
<comment type="similarity">
    <text evidence="7">Belongs to the dTDP-4-dehydrorhamnose 3,5-epimerase family.</text>
</comment>